<gene>
    <name evidence="1" type="ORF">FPE_LOCUS23175</name>
</gene>
<dbReference type="AlphaFoldDB" id="A0AAD1ZU25"/>
<dbReference type="EMBL" id="OU503049">
    <property type="protein sequence ID" value="CAI9775745.1"/>
    <property type="molecule type" value="Genomic_DNA"/>
</dbReference>
<organism evidence="1 2">
    <name type="scientific">Fraxinus pennsylvanica</name>
    <dbReference type="NCBI Taxonomy" id="56036"/>
    <lineage>
        <taxon>Eukaryota</taxon>
        <taxon>Viridiplantae</taxon>
        <taxon>Streptophyta</taxon>
        <taxon>Embryophyta</taxon>
        <taxon>Tracheophyta</taxon>
        <taxon>Spermatophyta</taxon>
        <taxon>Magnoliopsida</taxon>
        <taxon>eudicotyledons</taxon>
        <taxon>Gunneridae</taxon>
        <taxon>Pentapetalae</taxon>
        <taxon>asterids</taxon>
        <taxon>lamiids</taxon>
        <taxon>Lamiales</taxon>
        <taxon>Oleaceae</taxon>
        <taxon>Oleeae</taxon>
        <taxon>Fraxinus</taxon>
    </lineage>
</organism>
<protein>
    <submittedName>
        <fullName evidence="1">Uncharacterized protein</fullName>
    </submittedName>
</protein>
<reference evidence="1" key="1">
    <citation type="submission" date="2023-05" db="EMBL/GenBank/DDBJ databases">
        <authorList>
            <person name="Huff M."/>
        </authorList>
    </citation>
    <scope>NUCLEOTIDE SEQUENCE</scope>
</reference>
<name>A0AAD1ZU25_9LAMI</name>
<evidence type="ECO:0000313" key="1">
    <source>
        <dbReference type="EMBL" id="CAI9775745.1"/>
    </source>
</evidence>
<evidence type="ECO:0000313" key="2">
    <source>
        <dbReference type="Proteomes" id="UP000834106"/>
    </source>
</evidence>
<keyword evidence="2" id="KW-1185">Reference proteome</keyword>
<dbReference type="Proteomes" id="UP000834106">
    <property type="component" value="Chromosome 14"/>
</dbReference>
<accession>A0AAD1ZU25</accession>
<sequence>MTFSSISGQNSKVHIEKFIVNLMSAYTTHIEVMLDDRLCTTLGIRKFGIISAAPVGRYPAQRLVQKILTGKDGCFEAMNDIALAFHIALSKSQEVFILGFVPPDSENYSSGS</sequence>
<proteinExistence type="predicted"/>